<evidence type="ECO:0000259" key="4">
    <source>
        <dbReference type="PROSITE" id="PS50894"/>
    </source>
</evidence>
<dbReference type="AlphaFoldDB" id="A0A437MMZ8"/>
<dbReference type="InterPro" id="IPR008207">
    <property type="entry name" value="Sig_transdc_His_kin_Hpt_dom"/>
</dbReference>
<keyword evidence="6" id="KW-1185">Reference proteome</keyword>
<keyword evidence="1" id="KW-0902">Two-component regulatory system</keyword>
<evidence type="ECO:0000256" key="1">
    <source>
        <dbReference type="ARBA" id="ARBA00023012"/>
    </source>
</evidence>
<name>A0A437MMZ8_9PROT</name>
<feature type="domain" description="HPt" evidence="4">
    <location>
        <begin position="23"/>
        <end position="115"/>
    </location>
</feature>
<feature type="region of interest" description="Disordered" evidence="3">
    <location>
        <begin position="1"/>
        <end position="24"/>
    </location>
</feature>
<dbReference type="Proteomes" id="UP000282957">
    <property type="component" value="Unassembled WGS sequence"/>
</dbReference>
<dbReference type="PROSITE" id="PS50894">
    <property type="entry name" value="HPT"/>
    <property type="match status" value="1"/>
</dbReference>
<accession>A0A437MMZ8</accession>
<feature type="compositionally biased region" description="Polar residues" evidence="3">
    <location>
        <begin position="14"/>
        <end position="23"/>
    </location>
</feature>
<evidence type="ECO:0000313" key="6">
    <source>
        <dbReference type="Proteomes" id="UP000282957"/>
    </source>
</evidence>
<organism evidence="5 6">
    <name type="scientific">Rhodovarius crocodyli</name>
    <dbReference type="NCBI Taxonomy" id="1979269"/>
    <lineage>
        <taxon>Bacteria</taxon>
        <taxon>Pseudomonadati</taxon>
        <taxon>Pseudomonadota</taxon>
        <taxon>Alphaproteobacteria</taxon>
        <taxon>Acetobacterales</taxon>
        <taxon>Roseomonadaceae</taxon>
        <taxon>Rhodovarius</taxon>
    </lineage>
</organism>
<dbReference type="GO" id="GO:0004672">
    <property type="term" value="F:protein kinase activity"/>
    <property type="evidence" value="ECO:0007669"/>
    <property type="project" value="UniProtKB-ARBA"/>
</dbReference>
<dbReference type="EMBL" id="SACL01000001">
    <property type="protein sequence ID" value="RVT98990.1"/>
    <property type="molecule type" value="Genomic_DNA"/>
</dbReference>
<evidence type="ECO:0000313" key="5">
    <source>
        <dbReference type="EMBL" id="RVT98990.1"/>
    </source>
</evidence>
<keyword evidence="2" id="KW-0597">Phosphoprotein</keyword>
<reference evidence="5 6" key="1">
    <citation type="submission" date="2019-01" db="EMBL/GenBank/DDBJ databases">
        <authorList>
            <person name="Chen W.-M."/>
        </authorList>
    </citation>
    <scope>NUCLEOTIDE SEQUENCE [LARGE SCALE GENOMIC DNA]</scope>
    <source>
        <strain evidence="5 6">CCP-6</strain>
    </source>
</reference>
<dbReference type="Pfam" id="PF01627">
    <property type="entry name" value="Hpt"/>
    <property type="match status" value="1"/>
</dbReference>
<evidence type="ECO:0000256" key="2">
    <source>
        <dbReference type="PROSITE-ProRule" id="PRU00110"/>
    </source>
</evidence>
<proteinExistence type="predicted"/>
<dbReference type="Gene3D" id="1.20.120.160">
    <property type="entry name" value="HPT domain"/>
    <property type="match status" value="1"/>
</dbReference>
<dbReference type="OrthoDB" id="7271458at2"/>
<dbReference type="SUPFAM" id="SSF47226">
    <property type="entry name" value="Histidine-containing phosphotransfer domain, HPT domain"/>
    <property type="match status" value="1"/>
</dbReference>
<dbReference type="InterPro" id="IPR036641">
    <property type="entry name" value="HPT_dom_sf"/>
</dbReference>
<protein>
    <submittedName>
        <fullName evidence="5">Hpt domain-containing protein</fullName>
    </submittedName>
</protein>
<comment type="caution">
    <text evidence="5">The sequence shown here is derived from an EMBL/GenBank/DDBJ whole genome shotgun (WGS) entry which is preliminary data.</text>
</comment>
<evidence type="ECO:0000256" key="3">
    <source>
        <dbReference type="SAM" id="MobiDB-lite"/>
    </source>
</evidence>
<sequence length="115" mass="11832">MIDSSLHRPRASGPSRTGLTTGTMALPPGLAKLCGEELLTRAPKLRSAIALQQREVAREHAHALKGMAANFGLKPLAEALAGLEAAAKQTDAPLDASMQAVEAEIPPALSALGMG</sequence>
<feature type="modified residue" description="Phosphohistidine" evidence="2">
    <location>
        <position position="62"/>
    </location>
</feature>
<dbReference type="GO" id="GO:0000160">
    <property type="term" value="P:phosphorelay signal transduction system"/>
    <property type="evidence" value="ECO:0007669"/>
    <property type="project" value="UniProtKB-KW"/>
</dbReference>
<gene>
    <name evidence="5" type="ORF">EOD42_02445</name>
</gene>